<accession>A0A7Z0WES5</accession>
<keyword evidence="2" id="KW-1185">Reference proteome</keyword>
<reference evidence="1 2" key="1">
    <citation type="submission" date="2016-12" db="EMBL/GenBank/DDBJ databases">
        <title>The draft genome sequence of Actinophytocola xinjiangensis.</title>
        <authorList>
            <person name="Wang W."/>
            <person name="Yuan L."/>
        </authorList>
    </citation>
    <scope>NUCLEOTIDE SEQUENCE [LARGE SCALE GENOMIC DNA]</scope>
    <source>
        <strain evidence="1 2">CGMCC 4.4663</strain>
    </source>
</reference>
<dbReference type="EMBL" id="MSIF01000039">
    <property type="protein sequence ID" value="OLF04738.1"/>
    <property type="molecule type" value="Genomic_DNA"/>
</dbReference>
<proteinExistence type="predicted"/>
<evidence type="ECO:0000313" key="2">
    <source>
        <dbReference type="Proteomes" id="UP000185696"/>
    </source>
</evidence>
<comment type="caution">
    <text evidence="1">The sequence shown here is derived from an EMBL/GenBank/DDBJ whole genome shotgun (WGS) entry which is preliminary data.</text>
</comment>
<dbReference type="Proteomes" id="UP000185696">
    <property type="component" value="Unassembled WGS sequence"/>
</dbReference>
<evidence type="ECO:0000313" key="1">
    <source>
        <dbReference type="EMBL" id="OLF04738.1"/>
    </source>
</evidence>
<name>A0A7Z0WES5_9PSEU</name>
<dbReference type="AlphaFoldDB" id="A0A7Z0WES5"/>
<protein>
    <submittedName>
        <fullName evidence="1">Uncharacterized protein</fullName>
    </submittedName>
</protein>
<gene>
    <name evidence="1" type="ORF">BLA60_39375</name>
</gene>
<sequence>MATVVLATSLATGCSTPVAGQAVPAGSGSPAGDRALVEDYYDELNAAADEGTLDDFLRHTQHPDYLDRLCDLSGLTLHVLPALSTLRADPEWTPPQEREQPRGAVYVLGVSISIRDDGTLLGEQIGSQRVVVLDGRAYGFSPCLFGE</sequence>
<organism evidence="1 2">
    <name type="scientific">Actinophytocola xinjiangensis</name>
    <dbReference type="NCBI Taxonomy" id="485602"/>
    <lineage>
        <taxon>Bacteria</taxon>
        <taxon>Bacillati</taxon>
        <taxon>Actinomycetota</taxon>
        <taxon>Actinomycetes</taxon>
        <taxon>Pseudonocardiales</taxon>
        <taxon>Pseudonocardiaceae</taxon>
    </lineage>
</organism>
<dbReference type="OrthoDB" id="3693714at2"/>